<gene>
    <name evidence="1" type="ORF">A176_003267</name>
</gene>
<dbReference type="Proteomes" id="UP000009026">
    <property type="component" value="Chromosome"/>
</dbReference>
<evidence type="ECO:0000313" key="1">
    <source>
        <dbReference type="EMBL" id="AKQ66355.1"/>
    </source>
</evidence>
<reference evidence="1 2" key="1">
    <citation type="journal article" date="2016" name="PLoS ONE">
        <title>Complete Genome Sequence and Comparative Genomics of a Novel Myxobacterium Myxococcus hansupus.</title>
        <authorList>
            <person name="Sharma G."/>
            <person name="Narwani T."/>
            <person name="Subramanian S."/>
        </authorList>
    </citation>
    <scope>NUCLEOTIDE SEQUENCE [LARGE SCALE GENOMIC DNA]</scope>
    <source>
        <strain evidence="2">mixupus</strain>
    </source>
</reference>
<keyword evidence="2" id="KW-1185">Reference proteome</keyword>
<protein>
    <submittedName>
        <fullName evidence="1">Uncharacterized protein</fullName>
    </submittedName>
</protein>
<sequence>MNGVAKVSVSKVMDDYTEEFGYLIEFSGPKGKTHRTFRIVE</sequence>
<dbReference type="AlphaFoldDB" id="A0A0H4WYC0"/>
<dbReference type="KEGG" id="mym:A176_003267"/>
<evidence type="ECO:0000313" key="2">
    <source>
        <dbReference type="Proteomes" id="UP000009026"/>
    </source>
</evidence>
<organism evidence="1 2">
    <name type="scientific">Pseudomyxococcus hansupus</name>
    <dbReference type="NCBI Taxonomy" id="1297742"/>
    <lineage>
        <taxon>Bacteria</taxon>
        <taxon>Pseudomonadati</taxon>
        <taxon>Myxococcota</taxon>
        <taxon>Myxococcia</taxon>
        <taxon>Myxococcales</taxon>
        <taxon>Cystobacterineae</taxon>
        <taxon>Myxococcaceae</taxon>
        <taxon>Pseudomyxococcus</taxon>
    </lineage>
</organism>
<dbReference type="EMBL" id="CP012109">
    <property type="protein sequence ID" value="AKQ66355.1"/>
    <property type="molecule type" value="Genomic_DNA"/>
</dbReference>
<accession>A0A0H4WYC0</accession>
<proteinExistence type="predicted"/>
<name>A0A0H4WYC0_9BACT</name>
<dbReference type="PATRIC" id="fig|1297742.4.peg.3296"/>